<evidence type="ECO:0000313" key="7">
    <source>
        <dbReference type="Araport" id="AT5G53600"/>
    </source>
</evidence>
<evidence type="ECO:0000256" key="4">
    <source>
        <dbReference type="ARBA" id="ARBA00023288"/>
    </source>
</evidence>
<dbReference type="SMR" id="A0A178UL68"/>
<keyword evidence="2" id="KW-0336">GPI-anchor</keyword>
<dbReference type="InterPro" id="IPR044788">
    <property type="entry name" value="X8_dom_prot"/>
</dbReference>
<dbReference type="PANTHER" id="PTHR31044">
    <property type="entry name" value="BETA-1,3 GLUCANASE"/>
    <property type="match status" value="1"/>
</dbReference>
<dbReference type="EMBL" id="LUHQ01000005">
    <property type="protein sequence ID" value="OAO94776.1"/>
    <property type="molecule type" value="Genomic_DNA"/>
</dbReference>
<feature type="signal peptide" evidence="5">
    <location>
        <begin position="1"/>
        <end position="25"/>
    </location>
</feature>
<dbReference type="SMART" id="SM00768">
    <property type="entry name" value="X8"/>
    <property type="match status" value="1"/>
</dbReference>
<evidence type="ECO:0000256" key="1">
    <source>
        <dbReference type="ARBA" id="ARBA00004609"/>
    </source>
</evidence>
<feature type="domain" description="X8" evidence="6">
    <location>
        <begin position="28"/>
        <end position="111"/>
    </location>
</feature>
<dbReference type="ExpressionAtlas" id="A0A178UL68">
    <property type="expression patterns" value="baseline"/>
</dbReference>
<comment type="caution">
    <text evidence="8">The sequence shown here is derived from an EMBL/GenBank/DDBJ whole genome shotgun (WGS) entry which is preliminary data.</text>
</comment>
<dbReference type="GO" id="GO:0098552">
    <property type="term" value="C:side of membrane"/>
    <property type="evidence" value="ECO:0007669"/>
    <property type="project" value="UniProtKB-KW"/>
</dbReference>
<keyword evidence="4" id="KW-0449">Lipoprotein</keyword>
<reference evidence="9" key="1">
    <citation type="journal article" date="2016" name="Proc. Natl. Acad. Sci. U.S.A.">
        <title>Chromosome-level assembly of Arabidopsis thaliana Ler reveals the extent of translocation and inversion polymorphisms.</title>
        <authorList>
            <person name="Zapata L."/>
            <person name="Ding J."/>
            <person name="Willing E.M."/>
            <person name="Hartwig B."/>
            <person name="Bezdan D."/>
            <person name="Jiao W.B."/>
            <person name="Patel V."/>
            <person name="Velikkakam James G."/>
            <person name="Koornneef M."/>
            <person name="Ossowski S."/>
            <person name="Schneeberger K."/>
        </authorList>
    </citation>
    <scope>NUCLEOTIDE SEQUENCE [LARGE SCALE GENOMIC DNA]</scope>
    <source>
        <strain evidence="9">cv. Landsberg erecta</strain>
    </source>
</reference>
<proteinExistence type="predicted"/>
<evidence type="ECO:0000256" key="2">
    <source>
        <dbReference type="ARBA" id="ARBA00022622"/>
    </source>
</evidence>
<dbReference type="Gene3D" id="1.20.58.1040">
    <property type="match status" value="1"/>
</dbReference>
<dbReference type="GO" id="GO:0009506">
    <property type="term" value="C:plasmodesma"/>
    <property type="evidence" value="ECO:0007669"/>
    <property type="project" value="UniProtKB-ARBA"/>
</dbReference>
<dbReference type="GeneID" id="835442"/>
<evidence type="ECO:0000313" key="8">
    <source>
        <dbReference type="EMBL" id="OAO94776.1"/>
    </source>
</evidence>
<evidence type="ECO:0000256" key="3">
    <source>
        <dbReference type="ARBA" id="ARBA00022729"/>
    </source>
</evidence>
<keyword evidence="3 5" id="KW-0732">Signal</keyword>
<dbReference type="PANTHER" id="PTHR31044:SF141">
    <property type="entry name" value="CARBOHYDRATE-BINDING X8 DOMAIN SUPERFAMILY PROTEIN"/>
    <property type="match status" value="1"/>
</dbReference>
<dbReference type="KEGG" id="ath:AT5G53600"/>
<dbReference type="GO" id="GO:0005886">
    <property type="term" value="C:plasma membrane"/>
    <property type="evidence" value="ECO:0007669"/>
    <property type="project" value="UniProtKB-SubCell"/>
</dbReference>
<organism evidence="8 9">
    <name type="scientific">Arabidopsis thaliana</name>
    <name type="common">Mouse-ear cress</name>
    <dbReference type="NCBI Taxonomy" id="3702"/>
    <lineage>
        <taxon>Eukaryota</taxon>
        <taxon>Viridiplantae</taxon>
        <taxon>Streptophyta</taxon>
        <taxon>Embryophyta</taxon>
        <taxon>Tracheophyta</taxon>
        <taxon>Spermatophyta</taxon>
        <taxon>Magnoliopsida</taxon>
        <taxon>eudicotyledons</taxon>
        <taxon>Gunneridae</taxon>
        <taxon>Pentapetalae</taxon>
        <taxon>rosids</taxon>
        <taxon>malvids</taxon>
        <taxon>Brassicales</taxon>
        <taxon>Brassicaceae</taxon>
        <taxon>Camelineae</taxon>
        <taxon>Arabidopsis</taxon>
    </lineage>
</organism>
<dbReference type="Pfam" id="PF07983">
    <property type="entry name" value="X8"/>
    <property type="match status" value="1"/>
</dbReference>
<sequence length="111" mass="12290">MSLKLLTFLFLLSAAVIYHIPVVTCRRTWCTAMPTSTTEQLQSNINFACNHVDCAPIQPGGFCYYPNTLLDHAAFAMTRYYRSQGHTYAACSFGNTGYIISSDPSVGTCIF</sequence>
<dbReference type="AlphaFoldDB" id="A0A178UL68"/>
<dbReference type="Proteomes" id="UP000078284">
    <property type="component" value="Chromosome 5"/>
</dbReference>
<name>A0A178UL68_ARATH</name>
<dbReference type="InterPro" id="IPR012946">
    <property type="entry name" value="X8"/>
</dbReference>
<dbReference type="Araport" id="AT5G53600"/>
<comment type="subcellular location">
    <subcellularLocation>
        <location evidence="1">Cell membrane</location>
        <topology evidence="1">Lipid-anchor</topology>
        <topology evidence="1">GPI-anchor</topology>
    </subcellularLocation>
</comment>
<feature type="chain" id="PRO_5010270534" description="X8 domain-containing protein" evidence="5">
    <location>
        <begin position="26"/>
        <end position="111"/>
    </location>
</feature>
<evidence type="ECO:0000256" key="5">
    <source>
        <dbReference type="SAM" id="SignalP"/>
    </source>
</evidence>
<dbReference type="OMA" id="VTIINEF"/>
<protein>
    <recommendedName>
        <fullName evidence="6">X8 domain-containing protein</fullName>
    </recommendedName>
</protein>
<gene>
    <name evidence="7" type="ordered locus">At5g53600</name>
    <name evidence="8" type="ordered locus">AXX17_At5g52570</name>
</gene>
<keyword evidence="2" id="KW-0472">Membrane</keyword>
<keyword evidence="2" id="KW-0325">Glycoprotein</keyword>
<evidence type="ECO:0000259" key="6">
    <source>
        <dbReference type="SMART" id="SM00768"/>
    </source>
</evidence>
<accession>A0A178UL68</accession>
<evidence type="ECO:0000313" key="9">
    <source>
        <dbReference type="Proteomes" id="UP000078284"/>
    </source>
</evidence>